<dbReference type="SUPFAM" id="SSF52172">
    <property type="entry name" value="CheY-like"/>
    <property type="match status" value="1"/>
</dbReference>
<dbReference type="PANTHER" id="PTHR48111">
    <property type="entry name" value="REGULATOR OF RPOS"/>
    <property type="match status" value="1"/>
</dbReference>
<keyword evidence="8" id="KW-1185">Reference proteome</keyword>
<protein>
    <submittedName>
        <fullName evidence="6 7">DNA-binding response regulator</fullName>
    </submittedName>
</protein>
<evidence type="ECO:0000313" key="8">
    <source>
        <dbReference type="Proteomes" id="UP000198717"/>
    </source>
</evidence>
<dbReference type="GO" id="GO:0005829">
    <property type="term" value="C:cytosol"/>
    <property type="evidence" value="ECO:0007669"/>
    <property type="project" value="TreeGrafter"/>
</dbReference>
<dbReference type="GO" id="GO:0000156">
    <property type="term" value="F:phosphorelay response regulator activity"/>
    <property type="evidence" value="ECO:0007669"/>
    <property type="project" value="TreeGrafter"/>
</dbReference>
<name>A0A511HI25_9BACT</name>
<dbReference type="PROSITE" id="PS50110">
    <property type="entry name" value="RESPONSE_REGULATORY"/>
    <property type="match status" value="1"/>
</dbReference>
<evidence type="ECO:0000259" key="4">
    <source>
        <dbReference type="PROSITE" id="PS50110"/>
    </source>
</evidence>
<feature type="DNA-binding region" description="OmpR/PhoB-type" evidence="3">
    <location>
        <begin position="125"/>
        <end position="223"/>
    </location>
</feature>
<comment type="caution">
    <text evidence="6">The sequence shown here is derived from an EMBL/GenBank/DDBJ whole genome shotgun (WGS) entry which is preliminary data.</text>
</comment>
<dbReference type="InterPro" id="IPR011006">
    <property type="entry name" value="CheY-like_superfamily"/>
</dbReference>
<dbReference type="Proteomes" id="UP000321224">
    <property type="component" value="Unassembled WGS sequence"/>
</dbReference>
<dbReference type="Pfam" id="PF00072">
    <property type="entry name" value="Response_reg"/>
    <property type="match status" value="1"/>
</dbReference>
<accession>A0A511HI25</accession>
<evidence type="ECO:0000259" key="5">
    <source>
        <dbReference type="PROSITE" id="PS51755"/>
    </source>
</evidence>
<sequence>MRALLVEDEPELARLVANEATSQGFSVDAVASVTEARSAIHLGAYAIVLLDRRLPDGDGLCLIPELRAMQPEAGVLVISAMGDVPERVAGLDAGADDYMGKPFHADELRARIRSVLRRPAQARQLQPVRCGAIEYDLGSRQMTVQGRPLLLRRREASLLAALMRRARRVVQRDTLIKEVYGFDEEPSANTLEAHISRLRRRLEDCGAGVVLHPVRGVGYLIDEP</sequence>
<dbReference type="CDD" id="cd00383">
    <property type="entry name" value="trans_reg_C"/>
    <property type="match status" value="1"/>
</dbReference>
<dbReference type="AlphaFoldDB" id="A0A511HI25"/>
<dbReference type="Proteomes" id="UP000198717">
    <property type="component" value="Unassembled WGS sequence"/>
</dbReference>
<dbReference type="SMART" id="SM00862">
    <property type="entry name" value="Trans_reg_C"/>
    <property type="match status" value="1"/>
</dbReference>
<evidence type="ECO:0000256" key="1">
    <source>
        <dbReference type="ARBA" id="ARBA00023125"/>
    </source>
</evidence>
<dbReference type="SMART" id="SM00448">
    <property type="entry name" value="REC"/>
    <property type="match status" value="1"/>
</dbReference>
<dbReference type="EMBL" id="BJVY01000032">
    <property type="protein sequence ID" value="GEL73223.1"/>
    <property type="molecule type" value="Genomic_DNA"/>
</dbReference>
<reference evidence="7 8" key="1">
    <citation type="submission" date="2016-10" db="EMBL/GenBank/DDBJ databases">
        <authorList>
            <person name="Varghese N."/>
            <person name="Submissions S."/>
        </authorList>
    </citation>
    <scope>NUCLEOTIDE SEQUENCE [LARGE SCALE GENOMIC DNA]</scope>
    <source>
        <strain evidence="7 8">DSM 2260</strain>
    </source>
</reference>
<dbReference type="Gene3D" id="6.10.250.690">
    <property type="match status" value="1"/>
</dbReference>
<dbReference type="GO" id="GO:0000976">
    <property type="term" value="F:transcription cis-regulatory region binding"/>
    <property type="evidence" value="ECO:0007669"/>
    <property type="project" value="TreeGrafter"/>
</dbReference>
<reference evidence="6 9" key="2">
    <citation type="submission" date="2019-07" db="EMBL/GenBank/DDBJ databases">
        <title>Whole genome shotgun sequence of Myxococcus virescens NBRC 100334.</title>
        <authorList>
            <person name="Hosoyama A."/>
            <person name="Uohara A."/>
            <person name="Ohji S."/>
            <person name="Ichikawa N."/>
        </authorList>
    </citation>
    <scope>NUCLEOTIDE SEQUENCE [LARGE SCALE GENOMIC DNA]</scope>
    <source>
        <strain evidence="6 9">NBRC 100334</strain>
    </source>
</reference>
<dbReference type="PANTHER" id="PTHR48111:SF36">
    <property type="entry name" value="TRANSCRIPTIONAL REGULATORY PROTEIN CUTR"/>
    <property type="match status" value="1"/>
</dbReference>
<feature type="domain" description="Response regulatory" evidence="4">
    <location>
        <begin position="2"/>
        <end position="116"/>
    </location>
</feature>
<evidence type="ECO:0000313" key="6">
    <source>
        <dbReference type="EMBL" id="GEL73223.1"/>
    </source>
</evidence>
<keyword evidence="1 3" id="KW-0238">DNA-binding</keyword>
<dbReference type="GeneID" id="41362494"/>
<feature type="modified residue" description="4-aspartylphosphate" evidence="2">
    <location>
        <position position="51"/>
    </location>
</feature>
<dbReference type="InterPro" id="IPR001867">
    <property type="entry name" value="OmpR/PhoB-type_DNA-bd"/>
</dbReference>
<dbReference type="InterPro" id="IPR039420">
    <property type="entry name" value="WalR-like"/>
</dbReference>
<gene>
    <name evidence="6" type="ORF">MVI01_50070</name>
    <name evidence="7" type="ORF">SAMN04488504_108244</name>
</gene>
<evidence type="ECO:0000313" key="9">
    <source>
        <dbReference type="Proteomes" id="UP000321224"/>
    </source>
</evidence>
<evidence type="ECO:0000256" key="3">
    <source>
        <dbReference type="PROSITE-ProRule" id="PRU01091"/>
    </source>
</evidence>
<dbReference type="PROSITE" id="PS51755">
    <property type="entry name" value="OMPR_PHOB"/>
    <property type="match status" value="1"/>
</dbReference>
<dbReference type="Gene3D" id="3.40.50.2300">
    <property type="match status" value="1"/>
</dbReference>
<keyword evidence="2" id="KW-0597">Phosphoprotein</keyword>
<dbReference type="Gene3D" id="1.10.10.10">
    <property type="entry name" value="Winged helix-like DNA-binding domain superfamily/Winged helix DNA-binding domain"/>
    <property type="match status" value="1"/>
</dbReference>
<feature type="domain" description="OmpR/PhoB-type" evidence="5">
    <location>
        <begin position="125"/>
        <end position="223"/>
    </location>
</feature>
<dbReference type="InterPro" id="IPR001789">
    <property type="entry name" value="Sig_transdc_resp-reg_receiver"/>
</dbReference>
<evidence type="ECO:0000256" key="2">
    <source>
        <dbReference type="PROSITE-ProRule" id="PRU00169"/>
    </source>
</evidence>
<dbReference type="Pfam" id="PF00486">
    <property type="entry name" value="Trans_reg_C"/>
    <property type="match status" value="1"/>
</dbReference>
<dbReference type="GO" id="GO:0032993">
    <property type="term" value="C:protein-DNA complex"/>
    <property type="evidence" value="ECO:0007669"/>
    <property type="project" value="TreeGrafter"/>
</dbReference>
<proteinExistence type="predicted"/>
<dbReference type="InterPro" id="IPR036388">
    <property type="entry name" value="WH-like_DNA-bd_sf"/>
</dbReference>
<dbReference type="RefSeq" id="WP_011555180.1">
    <property type="nucleotide sequence ID" value="NZ_BJVY01000032.1"/>
</dbReference>
<organism evidence="6 9">
    <name type="scientific">Myxococcus virescens</name>
    <dbReference type="NCBI Taxonomy" id="83456"/>
    <lineage>
        <taxon>Bacteria</taxon>
        <taxon>Pseudomonadati</taxon>
        <taxon>Myxococcota</taxon>
        <taxon>Myxococcia</taxon>
        <taxon>Myxococcales</taxon>
        <taxon>Cystobacterineae</taxon>
        <taxon>Myxococcaceae</taxon>
        <taxon>Myxococcus</taxon>
    </lineage>
</organism>
<dbReference type="EMBL" id="FNAJ01000008">
    <property type="protein sequence ID" value="SDE56035.1"/>
    <property type="molecule type" value="Genomic_DNA"/>
</dbReference>
<dbReference type="GO" id="GO:0006355">
    <property type="term" value="P:regulation of DNA-templated transcription"/>
    <property type="evidence" value="ECO:0007669"/>
    <property type="project" value="InterPro"/>
</dbReference>
<evidence type="ECO:0000313" key="7">
    <source>
        <dbReference type="EMBL" id="SDE56035.1"/>
    </source>
</evidence>